<dbReference type="EMBL" id="OZ034819">
    <property type="protein sequence ID" value="CAL1397211.1"/>
    <property type="molecule type" value="Genomic_DNA"/>
</dbReference>
<evidence type="ECO:0000256" key="1">
    <source>
        <dbReference type="ARBA" id="ARBA00008013"/>
    </source>
</evidence>
<dbReference type="InterPro" id="IPR039274">
    <property type="entry name" value="FPF1"/>
</dbReference>
<feature type="compositionally biased region" description="Basic and acidic residues" evidence="2">
    <location>
        <begin position="1"/>
        <end position="11"/>
    </location>
</feature>
<proteinExistence type="inferred from homology"/>
<evidence type="ECO:0000313" key="4">
    <source>
        <dbReference type="Proteomes" id="UP001497516"/>
    </source>
</evidence>
<name>A0AAV2FFY6_9ROSI</name>
<gene>
    <name evidence="3" type="ORF">LTRI10_LOCUS37529</name>
</gene>
<evidence type="ECO:0000256" key="2">
    <source>
        <dbReference type="SAM" id="MobiDB-lite"/>
    </source>
</evidence>
<dbReference type="PANTHER" id="PTHR33433">
    <property type="entry name" value="FLOWERING-PROMOTING FACTOR 1-LIKE PROTEIN 1"/>
    <property type="match status" value="1"/>
</dbReference>
<keyword evidence="4" id="KW-1185">Reference proteome</keyword>
<evidence type="ECO:0000313" key="3">
    <source>
        <dbReference type="EMBL" id="CAL1397211.1"/>
    </source>
</evidence>
<dbReference type="AlphaFoldDB" id="A0AAV2FFY6"/>
<organism evidence="3 4">
    <name type="scientific">Linum trigynum</name>
    <dbReference type="NCBI Taxonomy" id="586398"/>
    <lineage>
        <taxon>Eukaryota</taxon>
        <taxon>Viridiplantae</taxon>
        <taxon>Streptophyta</taxon>
        <taxon>Embryophyta</taxon>
        <taxon>Tracheophyta</taxon>
        <taxon>Spermatophyta</taxon>
        <taxon>Magnoliopsida</taxon>
        <taxon>eudicotyledons</taxon>
        <taxon>Gunneridae</taxon>
        <taxon>Pentapetalae</taxon>
        <taxon>rosids</taxon>
        <taxon>fabids</taxon>
        <taxon>Malpighiales</taxon>
        <taxon>Linaceae</taxon>
        <taxon>Linum</taxon>
    </lineage>
</organism>
<dbReference type="Proteomes" id="UP001497516">
    <property type="component" value="Chromosome 6"/>
</dbReference>
<feature type="region of interest" description="Disordered" evidence="2">
    <location>
        <begin position="1"/>
        <end position="27"/>
    </location>
</feature>
<accession>A0AAV2FFY6</accession>
<sequence length="105" mass="11951">MAGAWEVKDGGYRLVDNPPKPKGQRRQVLVDEPTGEEVTSYTVLEEKLAALGWEKYGADHPQILRFRQESTALLIYLPKDFAKFKLEHMDDVVAKNRGAFFVRDG</sequence>
<reference evidence="3 4" key="1">
    <citation type="submission" date="2024-04" db="EMBL/GenBank/DDBJ databases">
        <authorList>
            <person name="Fracassetti M."/>
        </authorList>
    </citation>
    <scope>NUCLEOTIDE SEQUENCE [LARGE SCALE GENOMIC DNA]</scope>
</reference>
<dbReference type="GO" id="GO:0009909">
    <property type="term" value="P:regulation of flower development"/>
    <property type="evidence" value="ECO:0007669"/>
    <property type="project" value="InterPro"/>
</dbReference>
<protein>
    <submittedName>
        <fullName evidence="3">Uncharacterized protein</fullName>
    </submittedName>
</protein>
<comment type="similarity">
    <text evidence="1">Belongs to the FPF1 family.</text>
</comment>